<accession>X0XG26</accession>
<sequence length="78" mass="9088">VENALWYNKIEEIKKLIPEPKFTKIEKINQALQWVRSELDSALHGYNAIQNDTDNKVNQIPNSYVIGEAIERYKPFGI</sequence>
<gene>
    <name evidence="1" type="ORF">S01H1_85612</name>
</gene>
<name>X0XG26_9ZZZZ</name>
<comment type="caution">
    <text evidence="1">The sequence shown here is derived from an EMBL/GenBank/DDBJ whole genome shotgun (WGS) entry which is preliminary data.</text>
</comment>
<protein>
    <submittedName>
        <fullName evidence="1">Uncharacterized protein</fullName>
    </submittedName>
</protein>
<feature type="non-terminal residue" evidence="1">
    <location>
        <position position="1"/>
    </location>
</feature>
<feature type="non-terminal residue" evidence="1">
    <location>
        <position position="78"/>
    </location>
</feature>
<dbReference type="AlphaFoldDB" id="X0XG26"/>
<proteinExistence type="predicted"/>
<reference evidence="1" key="1">
    <citation type="journal article" date="2014" name="Front. Microbiol.">
        <title>High frequency of phylogenetically diverse reductive dehalogenase-homologous genes in deep subseafloor sedimentary metagenomes.</title>
        <authorList>
            <person name="Kawai M."/>
            <person name="Futagami T."/>
            <person name="Toyoda A."/>
            <person name="Takaki Y."/>
            <person name="Nishi S."/>
            <person name="Hori S."/>
            <person name="Arai W."/>
            <person name="Tsubouchi T."/>
            <person name="Morono Y."/>
            <person name="Uchiyama I."/>
            <person name="Ito T."/>
            <person name="Fujiyama A."/>
            <person name="Inagaki F."/>
            <person name="Takami H."/>
        </authorList>
    </citation>
    <scope>NUCLEOTIDE SEQUENCE</scope>
    <source>
        <strain evidence="1">Expedition CK06-06</strain>
    </source>
</reference>
<organism evidence="1">
    <name type="scientific">marine sediment metagenome</name>
    <dbReference type="NCBI Taxonomy" id="412755"/>
    <lineage>
        <taxon>unclassified sequences</taxon>
        <taxon>metagenomes</taxon>
        <taxon>ecological metagenomes</taxon>
    </lineage>
</organism>
<evidence type="ECO:0000313" key="1">
    <source>
        <dbReference type="EMBL" id="GAG42055.1"/>
    </source>
</evidence>
<dbReference type="EMBL" id="BARS01058872">
    <property type="protein sequence ID" value="GAG42055.1"/>
    <property type="molecule type" value="Genomic_DNA"/>
</dbReference>